<feature type="transmembrane region" description="Helical" evidence="8">
    <location>
        <begin position="188"/>
        <end position="209"/>
    </location>
</feature>
<evidence type="ECO:0000256" key="1">
    <source>
        <dbReference type="ARBA" id="ARBA00004429"/>
    </source>
</evidence>
<feature type="transmembrane region" description="Helical" evidence="8">
    <location>
        <begin position="107"/>
        <end position="130"/>
    </location>
</feature>
<dbReference type="InterPro" id="IPR035906">
    <property type="entry name" value="MetI-like_sf"/>
</dbReference>
<dbReference type="EMBL" id="LXJZ01000161">
    <property type="protein sequence ID" value="OAJ59101.1"/>
    <property type="molecule type" value="Genomic_DNA"/>
</dbReference>
<reference evidence="12 13" key="1">
    <citation type="submission" date="2016-04" db="EMBL/GenBank/DDBJ databases">
        <title>Reclassification of Paraburkholderia panaciterrae (Farh et al. 2015) Dobritsa &amp; Samadpour 2016 as a later homotypic synonym of Paraburkholderia ginsengiterrae (Farh et al. 2015) Dobritsa &amp; Samadpour 2016.</title>
        <authorList>
            <person name="Dobritsa A.P."/>
            <person name="Kutumbaka K."/>
            <person name="Samadpour M."/>
        </authorList>
    </citation>
    <scope>NUCLEOTIDE SEQUENCE [LARGE SCALE GENOMIC DNA]</scope>
    <source>
        <strain evidence="10 13">DCY85</strain>
        <strain evidence="11 12">DCY85-1</strain>
    </source>
</reference>
<keyword evidence="5 8" id="KW-0812">Transmembrane</keyword>
<dbReference type="PROSITE" id="PS50928">
    <property type="entry name" value="ABC_TM1"/>
    <property type="match status" value="1"/>
</dbReference>
<keyword evidence="6 8" id="KW-1133">Transmembrane helix</keyword>
<evidence type="ECO:0000313" key="13">
    <source>
        <dbReference type="Proteomes" id="UP000078116"/>
    </source>
</evidence>
<protein>
    <submittedName>
        <fullName evidence="10">ABC transporter permease</fullName>
    </submittedName>
</protein>
<feature type="transmembrane region" description="Helical" evidence="8">
    <location>
        <begin position="76"/>
        <end position="95"/>
    </location>
</feature>
<name>A0A1A9N141_9BURK</name>
<dbReference type="Pfam" id="PF00528">
    <property type="entry name" value="BPD_transp_1"/>
    <property type="match status" value="1"/>
</dbReference>
<feature type="transmembrane region" description="Helical" evidence="8">
    <location>
        <begin position="215"/>
        <end position="234"/>
    </location>
</feature>
<dbReference type="GO" id="GO:0055085">
    <property type="term" value="P:transmembrane transport"/>
    <property type="evidence" value="ECO:0007669"/>
    <property type="project" value="InterPro"/>
</dbReference>
<keyword evidence="3" id="KW-1003">Cell membrane</keyword>
<comment type="subcellular location">
    <subcellularLocation>
        <location evidence="1">Cell inner membrane</location>
        <topology evidence="1">Multi-pass membrane protein</topology>
    </subcellularLocation>
    <subcellularLocation>
        <location evidence="8">Cell membrane</location>
        <topology evidence="8">Multi-pass membrane protein</topology>
    </subcellularLocation>
</comment>
<organism evidence="10 13">
    <name type="scientific">Paraburkholderia ginsengiterrae</name>
    <dbReference type="NCBI Taxonomy" id="1462993"/>
    <lineage>
        <taxon>Bacteria</taxon>
        <taxon>Pseudomonadati</taxon>
        <taxon>Pseudomonadota</taxon>
        <taxon>Betaproteobacteria</taxon>
        <taxon>Burkholderiales</taxon>
        <taxon>Burkholderiaceae</taxon>
        <taxon>Paraburkholderia</taxon>
    </lineage>
</organism>
<evidence type="ECO:0000256" key="5">
    <source>
        <dbReference type="ARBA" id="ARBA00022692"/>
    </source>
</evidence>
<dbReference type="EMBL" id="LXKA01000360">
    <property type="protein sequence ID" value="OAJ53564.1"/>
    <property type="molecule type" value="Genomic_DNA"/>
</dbReference>
<evidence type="ECO:0000256" key="3">
    <source>
        <dbReference type="ARBA" id="ARBA00022475"/>
    </source>
</evidence>
<keyword evidence="7 8" id="KW-0472">Membrane</keyword>
<feature type="transmembrane region" description="Helical" evidence="8">
    <location>
        <begin position="241"/>
        <end position="260"/>
    </location>
</feature>
<evidence type="ECO:0000313" key="10">
    <source>
        <dbReference type="EMBL" id="OAJ53564.1"/>
    </source>
</evidence>
<sequence>MRAGTLDKHAARAGAASLSCFTALFFVALIAPIVVVVLVSFSADESIAVPISGFSLRWYHRLWEYRPFVDSLLTSLYLALSASFIAILVAVPAAIGVGRSSGRMATALTTFLLAPIAIPALVIGLSLLYFLSNIGIGVSFTALLIAHTVVSVPYVMRTTLATYRNTQASYLEAAAVLGASQWQTFCHVTLPLIAPGIFAGGLFSILVSLDNLGVSYFFGTANVTTLPVVMLSYLQNQFDPAIAAISTVQMGITVLLLLIVEKTYGLRALTTQ</sequence>
<dbReference type="InterPro" id="IPR000515">
    <property type="entry name" value="MetI-like"/>
</dbReference>
<evidence type="ECO:0000256" key="4">
    <source>
        <dbReference type="ARBA" id="ARBA00022519"/>
    </source>
</evidence>
<gene>
    <name evidence="11" type="ORF">A6V36_29000</name>
    <name evidence="10" type="ORF">A6V37_09145</name>
</gene>
<evidence type="ECO:0000256" key="8">
    <source>
        <dbReference type="RuleBase" id="RU363032"/>
    </source>
</evidence>
<evidence type="ECO:0000256" key="6">
    <source>
        <dbReference type="ARBA" id="ARBA00022989"/>
    </source>
</evidence>
<dbReference type="STRING" id="1462993.A6V36_29000"/>
<evidence type="ECO:0000256" key="2">
    <source>
        <dbReference type="ARBA" id="ARBA00022448"/>
    </source>
</evidence>
<keyword evidence="4" id="KW-0997">Cell inner membrane</keyword>
<dbReference type="Gene3D" id="1.10.3720.10">
    <property type="entry name" value="MetI-like"/>
    <property type="match status" value="1"/>
</dbReference>
<dbReference type="CDD" id="cd06261">
    <property type="entry name" value="TM_PBP2"/>
    <property type="match status" value="1"/>
</dbReference>
<feature type="transmembrane region" description="Helical" evidence="8">
    <location>
        <begin position="136"/>
        <end position="156"/>
    </location>
</feature>
<comment type="similarity">
    <text evidence="8">Belongs to the binding-protein-dependent transport system permease family.</text>
</comment>
<feature type="domain" description="ABC transmembrane type-1" evidence="9">
    <location>
        <begin position="72"/>
        <end position="260"/>
    </location>
</feature>
<dbReference type="AlphaFoldDB" id="A0A1A9N141"/>
<feature type="transmembrane region" description="Helical" evidence="8">
    <location>
        <begin position="21"/>
        <end position="43"/>
    </location>
</feature>
<accession>A0A1A9N141</accession>
<keyword evidence="2 8" id="KW-0813">Transport</keyword>
<dbReference type="PANTHER" id="PTHR43357">
    <property type="entry name" value="INNER MEMBRANE ABC TRANSPORTER PERMEASE PROTEIN YDCV"/>
    <property type="match status" value="1"/>
</dbReference>
<evidence type="ECO:0000313" key="11">
    <source>
        <dbReference type="EMBL" id="OAJ59101.1"/>
    </source>
</evidence>
<dbReference type="Proteomes" id="UP000078116">
    <property type="component" value="Unassembled WGS sequence"/>
</dbReference>
<dbReference type="Proteomes" id="UP000077961">
    <property type="component" value="Unassembled WGS sequence"/>
</dbReference>
<evidence type="ECO:0000313" key="12">
    <source>
        <dbReference type="Proteomes" id="UP000077961"/>
    </source>
</evidence>
<proteinExistence type="inferred from homology"/>
<dbReference type="GO" id="GO:0005886">
    <property type="term" value="C:plasma membrane"/>
    <property type="evidence" value="ECO:0007669"/>
    <property type="project" value="UniProtKB-SubCell"/>
</dbReference>
<keyword evidence="12" id="KW-1185">Reference proteome</keyword>
<dbReference type="PANTHER" id="PTHR43357:SF4">
    <property type="entry name" value="INNER MEMBRANE ABC TRANSPORTER PERMEASE PROTEIN YDCV"/>
    <property type="match status" value="1"/>
</dbReference>
<evidence type="ECO:0000256" key="7">
    <source>
        <dbReference type="ARBA" id="ARBA00023136"/>
    </source>
</evidence>
<dbReference type="SUPFAM" id="SSF161098">
    <property type="entry name" value="MetI-like"/>
    <property type="match status" value="1"/>
</dbReference>
<evidence type="ECO:0000259" key="9">
    <source>
        <dbReference type="PROSITE" id="PS50928"/>
    </source>
</evidence>
<comment type="caution">
    <text evidence="10">The sequence shown here is derived from an EMBL/GenBank/DDBJ whole genome shotgun (WGS) entry which is preliminary data.</text>
</comment>